<dbReference type="PANTHER" id="PTHR23308">
    <property type="entry name" value="NUCLEAR INHIBITOR OF PROTEIN PHOSPHATASE-1"/>
    <property type="match status" value="1"/>
</dbReference>
<dbReference type="InterPro" id="IPR050923">
    <property type="entry name" value="Cell_Proc_Reg/RNA_Proc"/>
</dbReference>
<sequence length="174" mass="19102">MDTPRPILPATPGRRSSGPQGTRFFSQEDLRQFASEAHKAPEERPSVHKPVLESISPELGGRRFSIHPGRQTIGRLASNDIVVSGPSVSSSHAWITNQQGRCIIMNTLSTNGTFVNDKRIHQATLRHGDHIRFGDAELVFLTRDHGSAGPRRAVLLALGLIVLAGVAAWAWWLF</sequence>
<dbReference type="PROSITE" id="PS50006">
    <property type="entry name" value="FHA_DOMAIN"/>
    <property type="match status" value="1"/>
</dbReference>
<organism evidence="4 5">
    <name type="scientific">Rhodanobacter panaciterrae</name>
    <dbReference type="NCBI Taxonomy" id="490572"/>
    <lineage>
        <taxon>Bacteria</taxon>
        <taxon>Pseudomonadati</taxon>
        <taxon>Pseudomonadota</taxon>
        <taxon>Gammaproteobacteria</taxon>
        <taxon>Lysobacterales</taxon>
        <taxon>Rhodanobacteraceae</taxon>
        <taxon>Rhodanobacter</taxon>
    </lineage>
</organism>
<keyword evidence="5" id="KW-1185">Reference proteome</keyword>
<proteinExistence type="predicted"/>
<feature type="transmembrane region" description="Helical" evidence="2">
    <location>
        <begin position="153"/>
        <end position="172"/>
    </location>
</feature>
<gene>
    <name evidence="4" type="ORF">GCM10008098_12250</name>
</gene>
<dbReference type="Pfam" id="PF00498">
    <property type="entry name" value="FHA"/>
    <property type="match status" value="1"/>
</dbReference>
<accession>A0ABQ2ZN70</accession>
<evidence type="ECO:0000256" key="2">
    <source>
        <dbReference type="SAM" id="Phobius"/>
    </source>
</evidence>
<dbReference type="SUPFAM" id="SSF49879">
    <property type="entry name" value="SMAD/FHA domain"/>
    <property type="match status" value="1"/>
</dbReference>
<reference evidence="5" key="1">
    <citation type="journal article" date="2019" name="Int. J. Syst. Evol. Microbiol.">
        <title>The Global Catalogue of Microorganisms (GCM) 10K type strain sequencing project: providing services to taxonomists for standard genome sequencing and annotation.</title>
        <authorList>
            <consortium name="The Broad Institute Genomics Platform"/>
            <consortium name="The Broad Institute Genome Sequencing Center for Infectious Disease"/>
            <person name="Wu L."/>
            <person name="Ma J."/>
        </authorList>
    </citation>
    <scope>NUCLEOTIDE SEQUENCE [LARGE SCALE GENOMIC DNA]</scope>
    <source>
        <strain evidence="5">KCTC 22232</strain>
    </source>
</reference>
<protein>
    <recommendedName>
        <fullName evidence="3">FHA domain-containing protein</fullName>
    </recommendedName>
</protein>
<evidence type="ECO:0000313" key="5">
    <source>
        <dbReference type="Proteomes" id="UP000621898"/>
    </source>
</evidence>
<keyword evidence="2" id="KW-0472">Membrane</keyword>
<evidence type="ECO:0000313" key="4">
    <source>
        <dbReference type="EMBL" id="GGY21103.1"/>
    </source>
</evidence>
<dbReference type="CDD" id="cd00060">
    <property type="entry name" value="FHA"/>
    <property type="match status" value="1"/>
</dbReference>
<feature type="domain" description="FHA" evidence="3">
    <location>
        <begin position="71"/>
        <end position="120"/>
    </location>
</feature>
<dbReference type="RefSeq" id="WP_189440229.1">
    <property type="nucleotide sequence ID" value="NZ_BMXT01000001.1"/>
</dbReference>
<dbReference type="Proteomes" id="UP000621898">
    <property type="component" value="Unassembled WGS sequence"/>
</dbReference>
<name>A0ABQ2ZN70_9GAMM</name>
<dbReference type="SMART" id="SM00240">
    <property type="entry name" value="FHA"/>
    <property type="match status" value="1"/>
</dbReference>
<feature type="region of interest" description="Disordered" evidence="1">
    <location>
        <begin position="1"/>
        <end position="23"/>
    </location>
</feature>
<dbReference type="EMBL" id="BMXT01000001">
    <property type="protein sequence ID" value="GGY21103.1"/>
    <property type="molecule type" value="Genomic_DNA"/>
</dbReference>
<keyword evidence="2" id="KW-0812">Transmembrane</keyword>
<evidence type="ECO:0000259" key="3">
    <source>
        <dbReference type="PROSITE" id="PS50006"/>
    </source>
</evidence>
<dbReference type="InterPro" id="IPR000253">
    <property type="entry name" value="FHA_dom"/>
</dbReference>
<keyword evidence="2" id="KW-1133">Transmembrane helix</keyword>
<comment type="caution">
    <text evidence="4">The sequence shown here is derived from an EMBL/GenBank/DDBJ whole genome shotgun (WGS) entry which is preliminary data.</text>
</comment>
<dbReference type="Gene3D" id="2.60.200.20">
    <property type="match status" value="1"/>
</dbReference>
<evidence type="ECO:0000256" key="1">
    <source>
        <dbReference type="SAM" id="MobiDB-lite"/>
    </source>
</evidence>
<dbReference type="InterPro" id="IPR008984">
    <property type="entry name" value="SMAD_FHA_dom_sf"/>
</dbReference>